<protein>
    <submittedName>
        <fullName evidence="2">CoA-transferase family III domain-containing protein</fullName>
    </submittedName>
</protein>
<dbReference type="SUPFAM" id="SSF89796">
    <property type="entry name" value="CoA-transferase family III (CaiB/BaiF)"/>
    <property type="match status" value="2"/>
</dbReference>
<keyword evidence="3" id="KW-1185">Reference proteome</keyword>
<dbReference type="AlphaFoldDB" id="A0A9P9J270"/>
<name>A0A9P9J270_9HYPO</name>
<evidence type="ECO:0000313" key="2">
    <source>
        <dbReference type="EMBL" id="KAH7143490.1"/>
    </source>
</evidence>
<dbReference type="Proteomes" id="UP000738349">
    <property type="component" value="Unassembled WGS sequence"/>
</dbReference>
<dbReference type="EMBL" id="JAGMUV010000009">
    <property type="protein sequence ID" value="KAH7143490.1"/>
    <property type="molecule type" value="Genomic_DNA"/>
</dbReference>
<proteinExistence type="inferred from homology"/>
<comment type="similarity">
    <text evidence="1">Belongs to the CoA-transferase III family.</text>
</comment>
<comment type="caution">
    <text evidence="2">The sequence shown here is derived from an EMBL/GenBank/DDBJ whole genome shotgun (WGS) entry which is preliminary data.</text>
</comment>
<gene>
    <name evidence="2" type="ORF">EDB81DRAFT_934761</name>
</gene>
<dbReference type="PANTHER" id="PTHR48229:SF2">
    <property type="entry name" value="CAIB_BAIF FAMILY PROTEIN"/>
    <property type="match status" value="1"/>
</dbReference>
<reference evidence="2" key="1">
    <citation type="journal article" date="2021" name="Nat. Commun.">
        <title>Genetic determinants of endophytism in the Arabidopsis root mycobiome.</title>
        <authorList>
            <person name="Mesny F."/>
            <person name="Miyauchi S."/>
            <person name="Thiergart T."/>
            <person name="Pickel B."/>
            <person name="Atanasova L."/>
            <person name="Karlsson M."/>
            <person name="Huettel B."/>
            <person name="Barry K.W."/>
            <person name="Haridas S."/>
            <person name="Chen C."/>
            <person name="Bauer D."/>
            <person name="Andreopoulos W."/>
            <person name="Pangilinan J."/>
            <person name="LaButti K."/>
            <person name="Riley R."/>
            <person name="Lipzen A."/>
            <person name="Clum A."/>
            <person name="Drula E."/>
            <person name="Henrissat B."/>
            <person name="Kohler A."/>
            <person name="Grigoriev I.V."/>
            <person name="Martin F.M."/>
            <person name="Hacquard S."/>
        </authorList>
    </citation>
    <scope>NUCLEOTIDE SEQUENCE</scope>
    <source>
        <strain evidence="2">MPI-CAGE-AT-0147</strain>
    </source>
</reference>
<dbReference type="GO" id="GO:0003824">
    <property type="term" value="F:catalytic activity"/>
    <property type="evidence" value="ECO:0007669"/>
    <property type="project" value="InterPro"/>
</dbReference>
<dbReference type="PANTHER" id="PTHR48229">
    <property type="entry name" value="CAIB/BAIF FAMILY ENZYME (AFU_ORTHOLOGUE AFUA_1G05360)-RELATED"/>
    <property type="match status" value="1"/>
</dbReference>
<dbReference type="InterPro" id="IPR052985">
    <property type="entry name" value="CoA-trans_III_biosynth/detox"/>
</dbReference>
<dbReference type="Gene3D" id="3.40.50.10540">
    <property type="entry name" value="Crotonobetainyl-coa:carnitine coa-transferase, domain 1"/>
    <property type="match status" value="1"/>
</dbReference>
<evidence type="ECO:0000313" key="3">
    <source>
        <dbReference type="Proteomes" id="UP000738349"/>
    </source>
</evidence>
<dbReference type="InterPro" id="IPR003673">
    <property type="entry name" value="CoA-Trfase_fam_III"/>
</dbReference>
<accession>A0A9P9J270</accession>
<sequence>MPNIIKSPNLSTTSYSVPQNAEAVFRDGVLGNPLVMKELPTEAVECARNIQFEGSSNPSIPVNWRFAESVTALKAYEATIINVLLKRKYGIEAPHVKIDTDHAQLFIMSALLWTVDPDGEKMTAASIQESEFRARLAKLFPSWDKYGAVATPHASSATNIYKCKDEKFFHIHGSLNPEPTLKSLGLPITTPAKTLEEAWPTFVEAVGKISSNELQHKVSDVFRQAGTICYTADEYRNSEQGKSNTHVGLFEIHHHRNLVQGPSWWPDSPRTSAVRPLAGLKVLDLTRVIAAPAASRGLAELGAHVMRIAAPHLPDTSALHVDLNVGKWNALLDLRQPEDRQKLRDLIMEADVFLQGYRPGALDKYGFGEQDILALCKQRERGIVYARLNTYGWQGPWSQRSGWQQISDASCGVSFQFGQAMGNDEPVTPVFPNSDYCTGITGTIGIMTALLRRAQTGGSYTVDIALNYYSRWLVDSCGVYPDKVWEELWTRNGRQVFRHFHNMQYTLPKVLGLLVKSKPQVLFRPEFYTTTHAKVVDKDIRIVAPVLRYPNGEVEPGYDIGTRTNGVDQPRWPQDLTVEVVV</sequence>
<evidence type="ECO:0000256" key="1">
    <source>
        <dbReference type="ARBA" id="ARBA00008383"/>
    </source>
</evidence>
<dbReference type="InterPro" id="IPR023606">
    <property type="entry name" value="CoA-Trfase_III_dom_1_sf"/>
</dbReference>
<dbReference type="Pfam" id="PF02515">
    <property type="entry name" value="CoA_transf_3"/>
    <property type="match status" value="1"/>
</dbReference>
<dbReference type="OrthoDB" id="2308815at2759"/>
<organism evidence="2 3">
    <name type="scientific">Dactylonectria macrodidyma</name>
    <dbReference type="NCBI Taxonomy" id="307937"/>
    <lineage>
        <taxon>Eukaryota</taxon>
        <taxon>Fungi</taxon>
        <taxon>Dikarya</taxon>
        <taxon>Ascomycota</taxon>
        <taxon>Pezizomycotina</taxon>
        <taxon>Sordariomycetes</taxon>
        <taxon>Hypocreomycetidae</taxon>
        <taxon>Hypocreales</taxon>
        <taxon>Nectriaceae</taxon>
        <taxon>Dactylonectria</taxon>
    </lineage>
</organism>